<evidence type="ECO:0000256" key="13">
    <source>
        <dbReference type="ARBA" id="ARBA00023306"/>
    </source>
</evidence>
<dbReference type="GO" id="GO:0033120">
    <property type="term" value="P:positive regulation of RNA splicing"/>
    <property type="evidence" value="ECO:0007669"/>
    <property type="project" value="EnsemblFungi"/>
</dbReference>
<evidence type="ECO:0000256" key="12">
    <source>
        <dbReference type="ARBA" id="ARBA00023242"/>
    </source>
</evidence>
<dbReference type="AlphaFoldDB" id="A0A1E4SH85"/>
<sequence>MKASSNKASRHDVVASIAVQATSTSAPPVKRDPMASPARVQVDPDTFPDDKPAQTGTVFNIWYLKWSGGGESSSLRSYTKLKFRVSIAKDAGYTTAKNNLPICLFFARGCCYLGKKCLYHHRLPRDTDYIMPTQDCFGRDKTAEYRDDMDGVGSFNTTNRTLYVGGLHMSDSIENTLTKHFQEFGSIEKIRALYGKSCAFVTFRLESEAQFAKEAMQNQSLDGKEVLNIRWANEDPNPVAQLQEKARMEEIAMSTVKNLLAQIDEPAPKKQKVTVEEPEEQVEEKNTSETKAIEFAPQIPHAKGISFSLNSLSTLAKLKAKKEKEKTVQSTTLIAGYSSDEEED</sequence>
<proteinExistence type="inferred from homology"/>
<dbReference type="PANTHER" id="PTHR14089:SF2">
    <property type="entry name" value="PRE-MRNA-SPLICING FACTOR CWC2"/>
    <property type="match status" value="1"/>
</dbReference>
<protein>
    <recommendedName>
        <fullName evidence="4">Pre-mRNA-splicing factor CWC2</fullName>
    </recommendedName>
</protein>
<reference evidence="21" key="1">
    <citation type="submission" date="2016-05" db="EMBL/GenBank/DDBJ databases">
        <title>Comparative genomics of biotechnologically important yeasts.</title>
        <authorList>
            <consortium name="DOE Joint Genome Institute"/>
            <person name="Riley R."/>
            <person name="Haridas S."/>
            <person name="Wolfe K.H."/>
            <person name="Lopes M.R."/>
            <person name="Hittinger C.T."/>
            <person name="Goker M."/>
            <person name="Salamov A."/>
            <person name="Wisecaver J."/>
            <person name="Long T.M."/>
            <person name="Aerts A.L."/>
            <person name="Barry K."/>
            <person name="Choi C."/>
            <person name="Clum A."/>
            <person name="Coughlan A.Y."/>
            <person name="Deshpande S."/>
            <person name="Douglass A.P."/>
            <person name="Hanson S.J."/>
            <person name="Klenk H.-P."/>
            <person name="Labutti K."/>
            <person name="Lapidus A."/>
            <person name="Lindquist E."/>
            <person name="Lipzen A."/>
            <person name="Meier-Kolthoff J.P."/>
            <person name="Ohm R.A."/>
            <person name="Otillar R.P."/>
            <person name="Pangilinan J."/>
            <person name="Peng Y."/>
            <person name="Rokas A."/>
            <person name="Rosa C.A."/>
            <person name="Scheuner C."/>
            <person name="Sibirny A.A."/>
            <person name="Slot J.C."/>
            <person name="Stielow J.B."/>
            <person name="Sun H."/>
            <person name="Kurtzman C.P."/>
            <person name="Blackwell M."/>
            <person name="Grigoriev I.V."/>
            <person name="Jeffries T.W."/>
        </authorList>
    </citation>
    <scope>NUCLEOTIDE SEQUENCE [LARGE SCALE GENOMIC DNA]</scope>
    <source>
        <strain evidence="21">NRRL Y-17324</strain>
    </source>
</reference>
<keyword evidence="10 15" id="KW-0694">RNA-binding</keyword>
<dbReference type="GeneID" id="30981997"/>
<evidence type="ECO:0000313" key="20">
    <source>
        <dbReference type="EMBL" id="ODV78782.1"/>
    </source>
</evidence>
<evidence type="ECO:0000259" key="19">
    <source>
        <dbReference type="PROSITE" id="PS50103"/>
    </source>
</evidence>
<keyword evidence="21" id="KW-1185">Reference proteome</keyword>
<comment type="subcellular location">
    <subcellularLocation>
        <location evidence="1">Nucleus</location>
    </subcellularLocation>
</comment>
<feature type="domain" description="C3H1-type" evidence="19">
    <location>
        <begin position="97"/>
        <end position="124"/>
    </location>
</feature>
<dbReference type="InterPro" id="IPR012677">
    <property type="entry name" value="Nucleotide-bd_a/b_plait_sf"/>
</dbReference>
<evidence type="ECO:0000256" key="15">
    <source>
        <dbReference type="PROSITE-ProRule" id="PRU00176"/>
    </source>
</evidence>
<dbReference type="SUPFAM" id="SSF90229">
    <property type="entry name" value="CCCH zinc finger"/>
    <property type="match status" value="1"/>
</dbReference>
<dbReference type="InterPro" id="IPR034181">
    <property type="entry name" value="Cwc2_RRM"/>
</dbReference>
<dbReference type="SUPFAM" id="SSF54928">
    <property type="entry name" value="RNA-binding domain, RBD"/>
    <property type="match status" value="1"/>
</dbReference>
<feature type="region of interest" description="Disordered" evidence="17">
    <location>
        <begin position="268"/>
        <end position="291"/>
    </location>
</feature>
<comment type="function">
    <text evidence="14">Involved in the first step of pre-mRNA splicing. Required for cell growth and cell cycle control. Plays a role in the levels of the U1, U4, U5 and U6 snRNAs and the maintenance of the U4/U6 snRNA complex. May provide the link between the 'nineteen complex' NTC spliceosome protein complex and the spliceosome through the U6 snRNA. Associates predominantly with U6 snRNAs in assembled active spliceosomes. Binds directly to the internal stem-loop (ISL) domain of the U6 snRNA and to the pre-mRNA intron near the 5' splice site during the activation and catalytic phases of the spliceosome cycle.</text>
</comment>
<feature type="region of interest" description="Disordered" evidence="17">
    <location>
        <begin position="19"/>
        <end position="38"/>
    </location>
</feature>
<dbReference type="GO" id="GO:0071006">
    <property type="term" value="C:U2-type catalytic step 1 spliceosome"/>
    <property type="evidence" value="ECO:0007669"/>
    <property type="project" value="EnsemblFungi"/>
</dbReference>
<keyword evidence="8 16" id="KW-0863">Zinc-finger</keyword>
<name>A0A1E4SH85_9ASCO</name>
<dbReference type="Pfam" id="PF00076">
    <property type="entry name" value="RRM_1"/>
    <property type="match status" value="1"/>
</dbReference>
<keyword evidence="13" id="KW-0131">Cell cycle</keyword>
<evidence type="ECO:0000256" key="9">
    <source>
        <dbReference type="ARBA" id="ARBA00022833"/>
    </source>
</evidence>
<evidence type="ECO:0000256" key="2">
    <source>
        <dbReference type="ARBA" id="ARBA00008024"/>
    </source>
</evidence>
<dbReference type="GO" id="GO:0000974">
    <property type="term" value="C:Prp19 complex"/>
    <property type="evidence" value="ECO:0007669"/>
    <property type="project" value="EnsemblFungi"/>
</dbReference>
<evidence type="ECO:0000256" key="6">
    <source>
        <dbReference type="ARBA" id="ARBA00022723"/>
    </source>
</evidence>
<feature type="zinc finger region" description="C3H1-type" evidence="16">
    <location>
        <begin position="97"/>
        <end position="124"/>
    </location>
</feature>
<comment type="subunit">
    <text evidence="3">Associated with the spliceosome.</text>
</comment>
<comment type="similarity">
    <text evidence="2">Belongs to the RRM CWC2 family.</text>
</comment>
<keyword evidence="12" id="KW-0539">Nucleus</keyword>
<evidence type="ECO:0000259" key="18">
    <source>
        <dbReference type="PROSITE" id="PS50102"/>
    </source>
</evidence>
<evidence type="ECO:0000256" key="1">
    <source>
        <dbReference type="ARBA" id="ARBA00004123"/>
    </source>
</evidence>
<evidence type="ECO:0000256" key="3">
    <source>
        <dbReference type="ARBA" id="ARBA00011524"/>
    </source>
</evidence>
<dbReference type="GO" id="GO:0000387">
    <property type="term" value="P:spliceosomal snRNP assembly"/>
    <property type="evidence" value="ECO:0007669"/>
    <property type="project" value="EnsemblFungi"/>
</dbReference>
<dbReference type="GO" id="GO:0036002">
    <property type="term" value="F:pre-mRNA binding"/>
    <property type="evidence" value="ECO:0007669"/>
    <property type="project" value="EnsemblFungi"/>
</dbReference>
<keyword evidence="6 16" id="KW-0479">Metal-binding</keyword>
<evidence type="ECO:0000256" key="16">
    <source>
        <dbReference type="PROSITE-ProRule" id="PRU00723"/>
    </source>
</evidence>
<feature type="domain" description="RRM" evidence="18">
    <location>
        <begin position="160"/>
        <end position="234"/>
    </location>
</feature>
<evidence type="ECO:0000256" key="8">
    <source>
        <dbReference type="ARBA" id="ARBA00022771"/>
    </source>
</evidence>
<evidence type="ECO:0000256" key="14">
    <source>
        <dbReference type="ARBA" id="ARBA00025224"/>
    </source>
</evidence>
<evidence type="ECO:0000256" key="5">
    <source>
        <dbReference type="ARBA" id="ARBA00022664"/>
    </source>
</evidence>
<evidence type="ECO:0000256" key="10">
    <source>
        <dbReference type="ARBA" id="ARBA00022884"/>
    </source>
</evidence>
<dbReference type="EMBL" id="KV453913">
    <property type="protein sequence ID" value="ODV78782.1"/>
    <property type="molecule type" value="Genomic_DNA"/>
</dbReference>
<dbReference type="CDD" id="cd12360">
    <property type="entry name" value="RRM_cwf2"/>
    <property type="match status" value="1"/>
</dbReference>
<dbReference type="InterPro" id="IPR032297">
    <property type="entry name" value="Torus"/>
</dbReference>
<dbReference type="Pfam" id="PF16131">
    <property type="entry name" value="Torus"/>
    <property type="match status" value="1"/>
</dbReference>
<dbReference type="GO" id="GO:0017070">
    <property type="term" value="F:U6 snRNA binding"/>
    <property type="evidence" value="ECO:0007669"/>
    <property type="project" value="EnsemblFungi"/>
</dbReference>
<organism evidence="20 21">
    <name type="scientific">Suhomyces tanzawaensis NRRL Y-17324</name>
    <dbReference type="NCBI Taxonomy" id="984487"/>
    <lineage>
        <taxon>Eukaryota</taxon>
        <taxon>Fungi</taxon>
        <taxon>Dikarya</taxon>
        <taxon>Ascomycota</taxon>
        <taxon>Saccharomycotina</taxon>
        <taxon>Pichiomycetes</taxon>
        <taxon>Debaryomycetaceae</taxon>
        <taxon>Suhomyces</taxon>
    </lineage>
</organism>
<evidence type="ECO:0000313" key="21">
    <source>
        <dbReference type="Proteomes" id="UP000094285"/>
    </source>
</evidence>
<keyword evidence="5" id="KW-0507">mRNA processing</keyword>
<dbReference type="InterPro" id="IPR039171">
    <property type="entry name" value="Cwc2/Slt11"/>
</dbReference>
<dbReference type="InterPro" id="IPR036855">
    <property type="entry name" value="Znf_CCCH_sf"/>
</dbReference>
<evidence type="ECO:0000256" key="4">
    <source>
        <dbReference type="ARBA" id="ARBA00017295"/>
    </source>
</evidence>
<dbReference type="OrthoDB" id="10251848at2759"/>
<dbReference type="Gene3D" id="3.30.70.330">
    <property type="match status" value="1"/>
</dbReference>
<dbReference type="GO" id="GO:0045292">
    <property type="term" value="P:mRNA cis splicing, via spliceosome"/>
    <property type="evidence" value="ECO:0007669"/>
    <property type="project" value="EnsemblFungi"/>
</dbReference>
<gene>
    <name evidence="20" type="ORF">CANTADRAFT_26727</name>
</gene>
<evidence type="ECO:0000256" key="17">
    <source>
        <dbReference type="SAM" id="MobiDB-lite"/>
    </source>
</evidence>
<dbReference type="GO" id="GO:0008270">
    <property type="term" value="F:zinc ion binding"/>
    <property type="evidence" value="ECO:0007669"/>
    <property type="project" value="UniProtKB-KW"/>
</dbReference>
<dbReference type="InterPro" id="IPR000504">
    <property type="entry name" value="RRM_dom"/>
</dbReference>
<dbReference type="STRING" id="984487.A0A1E4SH85"/>
<dbReference type="GO" id="GO:0071007">
    <property type="term" value="C:U2-type catalytic step 2 spliceosome"/>
    <property type="evidence" value="ECO:0007669"/>
    <property type="project" value="EnsemblFungi"/>
</dbReference>
<dbReference type="PANTHER" id="PTHR14089">
    <property type="entry name" value="PRE-MRNA-SPLICING FACTOR RBM22"/>
    <property type="match status" value="1"/>
</dbReference>
<keyword evidence="11" id="KW-0508">mRNA splicing</keyword>
<dbReference type="PROSITE" id="PS50102">
    <property type="entry name" value="RRM"/>
    <property type="match status" value="1"/>
</dbReference>
<dbReference type="FunFam" id="3.30.70.330:FF:000502">
    <property type="entry name" value="Pre-mRNA-splicing factor cwc2, putative"/>
    <property type="match status" value="1"/>
</dbReference>
<dbReference type="SMART" id="SM00360">
    <property type="entry name" value="RRM"/>
    <property type="match status" value="1"/>
</dbReference>
<dbReference type="GO" id="GO:0045787">
    <property type="term" value="P:positive regulation of cell cycle"/>
    <property type="evidence" value="ECO:0007669"/>
    <property type="project" value="EnsemblFungi"/>
</dbReference>
<dbReference type="RefSeq" id="XP_020063904.1">
    <property type="nucleotide sequence ID" value="XM_020207860.1"/>
</dbReference>
<dbReference type="InterPro" id="IPR000571">
    <property type="entry name" value="Znf_CCCH"/>
</dbReference>
<dbReference type="Proteomes" id="UP000094285">
    <property type="component" value="Unassembled WGS sequence"/>
</dbReference>
<keyword evidence="7" id="KW-0747">Spliceosome</keyword>
<keyword evidence="9 16" id="KW-0862">Zinc</keyword>
<dbReference type="InterPro" id="IPR035979">
    <property type="entry name" value="RBD_domain_sf"/>
</dbReference>
<evidence type="ECO:0000256" key="11">
    <source>
        <dbReference type="ARBA" id="ARBA00023187"/>
    </source>
</evidence>
<dbReference type="PROSITE" id="PS50103">
    <property type="entry name" value="ZF_C3H1"/>
    <property type="match status" value="1"/>
</dbReference>
<feature type="region of interest" description="Disordered" evidence="17">
    <location>
        <begin position="324"/>
        <end position="344"/>
    </location>
</feature>
<accession>A0A1E4SH85</accession>
<evidence type="ECO:0000256" key="7">
    <source>
        <dbReference type="ARBA" id="ARBA00022728"/>
    </source>
</evidence>